<feature type="compositionally biased region" description="Basic and acidic residues" evidence="1">
    <location>
        <begin position="186"/>
        <end position="195"/>
    </location>
</feature>
<reference evidence="2 3" key="1">
    <citation type="submission" date="2024-01" db="EMBL/GenBank/DDBJ databases">
        <title>A draft genome for a cacao thread blight-causing isolate of Paramarasmius palmivorus.</title>
        <authorList>
            <person name="Baruah I.K."/>
            <person name="Bukari Y."/>
            <person name="Amoako-Attah I."/>
            <person name="Meinhardt L.W."/>
            <person name="Bailey B.A."/>
            <person name="Cohen S.P."/>
        </authorList>
    </citation>
    <scope>NUCLEOTIDE SEQUENCE [LARGE SCALE GENOMIC DNA]</scope>
    <source>
        <strain evidence="2 3">GH-12</strain>
    </source>
</reference>
<sequence length="195" mass="21854">MTQNLTVHAEMRPKARQWSSSPAVPRQSKKDHNRHMARLTTPQTRHIPVPPSLLHSPLLTSPHSIFQRPLSLPSTPTEEDETWLRDTVPLAAGENPKSIRGGKENHSFTTQRQRQTSGPGSEAENSEEGLKEDYDAPSTAHARSKSGADPISWHSTEPPASPPLVRIRQHYPASARSHTKRSTRTRTSEDDYFHV</sequence>
<dbReference type="EMBL" id="JAYKXP010000028">
    <property type="protein sequence ID" value="KAK7043680.1"/>
    <property type="molecule type" value="Genomic_DNA"/>
</dbReference>
<protein>
    <submittedName>
        <fullName evidence="2">Uncharacterized protein</fullName>
    </submittedName>
</protein>
<evidence type="ECO:0000313" key="2">
    <source>
        <dbReference type="EMBL" id="KAK7043680.1"/>
    </source>
</evidence>
<name>A0AAW0D0N1_9AGAR</name>
<evidence type="ECO:0000256" key="1">
    <source>
        <dbReference type="SAM" id="MobiDB-lite"/>
    </source>
</evidence>
<proteinExistence type="predicted"/>
<keyword evidence="3" id="KW-1185">Reference proteome</keyword>
<feature type="compositionally biased region" description="Basic residues" evidence="1">
    <location>
        <begin position="27"/>
        <end position="37"/>
    </location>
</feature>
<organism evidence="2 3">
    <name type="scientific">Paramarasmius palmivorus</name>
    <dbReference type="NCBI Taxonomy" id="297713"/>
    <lineage>
        <taxon>Eukaryota</taxon>
        <taxon>Fungi</taxon>
        <taxon>Dikarya</taxon>
        <taxon>Basidiomycota</taxon>
        <taxon>Agaricomycotina</taxon>
        <taxon>Agaricomycetes</taxon>
        <taxon>Agaricomycetidae</taxon>
        <taxon>Agaricales</taxon>
        <taxon>Marasmiineae</taxon>
        <taxon>Marasmiaceae</taxon>
        <taxon>Paramarasmius</taxon>
    </lineage>
</organism>
<gene>
    <name evidence="2" type="ORF">VNI00_008291</name>
</gene>
<accession>A0AAW0D0N1</accession>
<feature type="region of interest" description="Disordered" evidence="1">
    <location>
        <begin position="1"/>
        <end position="52"/>
    </location>
</feature>
<feature type="region of interest" description="Disordered" evidence="1">
    <location>
        <begin position="67"/>
        <end position="195"/>
    </location>
</feature>
<dbReference type="Proteomes" id="UP001383192">
    <property type="component" value="Unassembled WGS sequence"/>
</dbReference>
<feature type="compositionally biased region" description="Polar residues" evidence="1">
    <location>
        <begin position="107"/>
        <end position="119"/>
    </location>
</feature>
<dbReference type="AlphaFoldDB" id="A0AAW0D0N1"/>
<evidence type="ECO:0000313" key="3">
    <source>
        <dbReference type="Proteomes" id="UP001383192"/>
    </source>
</evidence>
<comment type="caution">
    <text evidence="2">The sequence shown here is derived from an EMBL/GenBank/DDBJ whole genome shotgun (WGS) entry which is preliminary data.</text>
</comment>